<dbReference type="Proteomes" id="UP001305414">
    <property type="component" value="Unassembled WGS sequence"/>
</dbReference>
<proteinExistence type="predicted"/>
<name>A0AAN7Z571_9PEZI</name>
<evidence type="ECO:0000313" key="1">
    <source>
        <dbReference type="EMBL" id="KAK5630227.1"/>
    </source>
</evidence>
<reference evidence="1 2" key="1">
    <citation type="submission" date="2023-10" db="EMBL/GenBank/DDBJ databases">
        <title>Draft genome sequence of Xylaria bambusicola isolate GMP-LS, the root and basal stem rot pathogen of sugarcane in Indonesia.</title>
        <authorList>
            <person name="Selvaraj P."/>
            <person name="Muralishankar V."/>
            <person name="Muruganantham S."/>
            <person name="Sp S."/>
            <person name="Haryani S."/>
            <person name="Lau K.J.X."/>
            <person name="Naqvi N.I."/>
        </authorList>
    </citation>
    <scope>NUCLEOTIDE SEQUENCE [LARGE SCALE GENOMIC DNA]</scope>
    <source>
        <strain evidence="1">GMP-LS</strain>
    </source>
</reference>
<sequence length="102" mass="11527">MGEDDELLEDSLGRALNYGRIPATSLETVWCNLDIGNMGMSELVEFEGCSSVQGGHVDGVVHTLRNRNWDMEEAFGKRLYEFVKQWDRSGNSQFPYIPPESP</sequence>
<organism evidence="1 2">
    <name type="scientific">Xylaria bambusicola</name>
    <dbReference type="NCBI Taxonomy" id="326684"/>
    <lineage>
        <taxon>Eukaryota</taxon>
        <taxon>Fungi</taxon>
        <taxon>Dikarya</taxon>
        <taxon>Ascomycota</taxon>
        <taxon>Pezizomycotina</taxon>
        <taxon>Sordariomycetes</taxon>
        <taxon>Xylariomycetidae</taxon>
        <taxon>Xylariales</taxon>
        <taxon>Xylariaceae</taxon>
        <taxon>Xylaria</taxon>
    </lineage>
</organism>
<keyword evidence="2" id="KW-1185">Reference proteome</keyword>
<evidence type="ECO:0000313" key="2">
    <source>
        <dbReference type="Proteomes" id="UP001305414"/>
    </source>
</evidence>
<dbReference type="EMBL" id="JAWHQM010000015">
    <property type="protein sequence ID" value="KAK5630227.1"/>
    <property type="molecule type" value="Genomic_DNA"/>
</dbReference>
<accession>A0AAN7Z571</accession>
<protein>
    <submittedName>
        <fullName evidence="1">Uncharacterized protein</fullName>
    </submittedName>
</protein>
<gene>
    <name evidence="1" type="ORF">RRF57_005942</name>
</gene>
<dbReference type="AlphaFoldDB" id="A0AAN7Z571"/>
<comment type="caution">
    <text evidence="1">The sequence shown here is derived from an EMBL/GenBank/DDBJ whole genome shotgun (WGS) entry which is preliminary data.</text>
</comment>